<protein>
    <submittedName>
        <fullName evidence="1">Uncharacterized protein</fullName>
    </submittedName>
</protein>
<keyword evidence="2" id="KW-1185">Reference proteome</keyword>
<evidence type="ECO:0000313" key="1">
    <source>
        <dbReference type="EMBL" id="CCB89860.1"/>
    </source>
</evidence>
<dbReference type="AlphaFoldDB" id="F8L3K1"/>
<gene>
    <name evidence="1" type="ordered locus">SNE_A19830</name>
</gene>
<dbReference type="HOGENOM" id="CLU_2939312_0_0_0"/>
<reference evidence="1 2" key="2">
    <citation type="journal article" date="2011" name="Mol. Biol. Evol.">
        <title>Unity in variety--the pan-genome of the Chlamydiae.</title>
        <authorList>
            <person name="Collingro A."/>
            <person name="Tischler P."/>
            <person name="Weinmaier T."/>
            <person name="Penz T."/>
            <person name="Heinz E."/>
            <person name="Brunham R.C."/>
            <person name="Read T.D."/>
            <person name="Bavoil P.M."/>
            <person name="Sachse K."/>
            <person name="Kahane S."/>
            <person name="Friedman M.G."/>
            <person name="Rattei T."/>
            <person name="Myers G.S."/>
            <person name="Horn M."/>
        </authorList>
    </citation>
    <scope>NUCLEOTIDE SEQUENCE [LARGE SCALE GENOMIC DNA]</scope>
    <source>
        <strain evidence="2">ATCC VR-1471 / Z</strain>
    </source>
</reference>
<dbReference type="Proteomes" id="UP000000496">
    <property type="component" value="Chromosome gsn.131"/>
</dbReference>
<sequence length="60" mass="6543">MASGNLPPFFRSEIAHGYSTALKIGKSYSESSESTTQISPTLKSGNKFAIFRVVNFFSHA</sequence>
<dbReference type="KEGG" id="sng:SNE_A19830"/>
<dbReference type="STRING" id="331113.SNE_A19830"/>
<organism evidence="1 2">
    <name type="scientific">Simkania negevensis (strain ATCC VR-1471 / DSM 27360 / Z)</name>
    <dbReference type="NCBI Taxonomy" id="331113"/>
    <lineage>
        <taxon>Bacteria</taxon>
        <taxon>Pseudomonadati</taxon>
        <taxon>Chlamydiota</taxon>
        <taxon>Chlamydiia</taxon>
        <taxon>Parachlamydiales</taxon>
        <taxon>Simkaniaceae</taxon>
        <taxon>Simkania</taxon>
    </lineage>
</organism>
<dbReference type="EMBL" id="FR872582">
    <property type="protein sequence ID" value="CCB89860.1"/>
    <property type="molecule type" value="Genomic_DNA"/>
</dbReference>
<reference key="1">
    <citation type="journal article" date="2011" name="Mol. Biol. Evol.">
        <title>Unity in variety -- the pan-genome of the Chlamydiae.</title>
        <authorList>
            <person name="Collingro A."/>
            <person name="Tischler P."/>
            <person name="Weinmaier T."/>
            <person name="Penz T."/>
            <person name="Heinz E."/>
            <person name="Brunham R.C."/>
            <person name="Read T.D."/>
            <person name="Bavoil P.M."/>
            <person name="Sachse K."/>
            <person name="Kahane S."/>
            <person name="Friedman M.G."/>
            <person name="Rattei T."/>
            <person name="Myers G.S.A."/>
            <person name="Horn M."/>
        </authorList>
    </citation>
    <scope>NUCLEOTIDE SEQUENCE</scope>
    <source>
        <strain>Z</strain>
    </source>
</reference>
<evidence type="ECO:0000313" key="2">
    <source>
        <dbReference type="Proteomes" id="UP000000496"/>
    </source>
</evidence>
<name>F8L3K1_SIMNZ</name>
<accession>F8L3K1</accession>
<proteinExistence type="predicted"/>